<feature type="transmembrane region" description="Helical" evidence="1">
    <location>
        <begin position="15"/>
        <end position="35"/>
    </location>
</feature>
<proteinExistence type="predicted"/>
<keyword evidence="1" id="KW-0472">Membrane</keyword>
<dbReference type="EMBL" id="JACCFJ010000001">
    <property type="protein sequence ID" value="NYI85548.1"/>
    <property type="molecule type" value="Genomic_DNA"/>
</dbReference>
<dbReference type="Proteomes" id="UP000587002">
    <property type="component" value="Unassembled WGS sequence"/>
</dbReference>
<keyword evidence="1" id="KW-1133">Transmembrane helix</keyword>
<sequence>MPPCPWRPGCATRAGLAPALFTVGALAVGLVVSALDETV</sequence>
<keyword evidence="1" id="KW-0812">Transmembrane</keyword>
<keyword evidence="3" id="KW-1185">Reference proteome</keyword>
<comment type="caution">
    <text evidence="2">The sequence shown here is derived from an EMBL/GenBank/DDBJ whole genome shotgun (WGS) entry which is preliminary data.</text>
</comment>
<gene>
    <name evidence="2" type="ORF">HNR68_004178</name>
</gene>
<dbReference type="AlphaFoldDB" id="A0A853AN39"/>
<reference evidence="2 3" key="1">
    <citation type="submission" date="2020-07" db="EMBL/GenBank/DDBJ databases">
        <title>Sequencing the genomes of 1000 actinobacteria strains.</title>
        <authorList>
            <person name="Klenk H.-P."/>
        </authorList>
    </citation>
    <scope>NUCLEOTIDE SEQUENCE [LARGE SCALE GENOMIC DNA]</scope>
    <source>
        <strain evidence="2 3">DSM 44065</strain>
    </source>
</reference>
<accession>A0A853AN39</accession>
<evidence type="ECO:0000313" key="3">
    <source>
        <dbReference type="Proteomes" id="UP000587002"/>
    </source>
</evidence>
<name>A0A853AN39_9PSEU</name>
<evidence type="ECO:0000313" key="2">
    <source>
        <dbReference type="EMBL" id="NYI85548.1"/>
    </source>
</evidence>
<protein>
    <submittedName>
        <fullName evidence="2">Uncharacterized protein</fullName>
    </submittedName>
</protein>
<evidence type="ECO:0000256" key="1">
    <source>
        <dbReference type="SAM" id="Phobius"/>
    </source>
</evidence>
<organism evidence="2 3">
    <name type="scientific">Saccharopolyspora hordei</name>
    <dbReference type="NCBI Taxonomy" id="1838"/>
    <lineage>
        <taxon>Bacteria</taxon>
        <taxon>Bacillati</taxon>
        <taxon>Actinomycetota</taxon>
        <taxon>Actinomycetes</taxon>
        <taxon>Pseudonocardiales</taxon>
        <taxon>Pseudonocardiaceae</taxon>
        <taxon>Saccharopolyspora</taxon>
    </lineage>
</organism>